<keyword evidence="5" id="KW-1185">Reference proteome</keyword>
<dbReference type="PANTHER" id="PTHR42760:SF133">
    <property type="entry name" value="3-OXOACYL-[ACYL-CARRIER-PROTEIN] REDUCTASE"/>
    <property type="match status" value="1"/>
</dbReference>
<evidence type="ECO:0000259" key="3">
    <source>
        <dbReference type="SMART" id="SM00822"/>
    </source>
</evidence>
<dbReference type="NCBIfam" id="NF005559">
    <property type="entry name" value="PRK07231.1"/>
    <property type="match status" value="1"/>
</dbReference>
<evidence type="ECO:0000256" key="1">
    <source>
        <dbReference type="ARBA" id="ARBA00006484"/>
    </source>
</evidence>
<evidence type="ECO:0000313" key="5">
    <source>
        <dbReference type="Proteomes" id="UP000595197"/>
    </source>
</evidence>
<protein>
    <submittedName>
        <fullName evidence="4">SDR family oxidoreductase</fullName>
    </submittedName>
</protein>
<dbReference type="InterPro" id="IPR036291">
    <property type="entry name" value="NAD(P)-bd_dom_sf"/>
</dbReference>
<feature type="domain" description="Ketoreductase" evidence="3">
    <location>
        <begin position="2"/>
        <end position="183"/>
    </location>
</feature>
<accession>A0ABX7BFI4</accession>
<dbReference type="SMART" id="SM00822">
    <property type="entry name" value="PKS_KR"/>
    <property type="match status" value="1"/>
</dbReference>
<organism evidence="4 5">
    <name type="scientific">Skermanella cutis</name>
    <dbReference type="NCBI Taxonomy" id="2775420"/>
    <lineage>
        <taxon>Bacteria</taxon>
        <taxon>Pseudomonadati</taxon>
        <taxon>Pseudomonadota</taxon>
        <taxon>Alphaproteobacteria</taxon>
        <taxon>Rhodospirillales</taxon>
        <taxon>Azospirillaceae</taxon>
        <taxon>Skermanella</taxon>
    </lineage>
</organism>
<dbReference type="Proteomes" id="UP000595197">
    <property type="component" value="Plasmid pTT6-1"/>
</dbReference>
<gene>
    <name evidence="4" type="ORF">IGS68_30855</name>
</gene>
<dbReference type="CDD" id="cd05233">
    <property type="entry name" value="SDR_c"/>
    <property type="match status" value="1"/>
</dbReference>
<dbReference type="Gene3D" id="3.40.50.720">
    <property type="entry name" value="NAD(P)-binding Rossmann-like Domain"/>
    <property type="match status" value="1"/>
</dbReference>
<dbReference type="PANTHER" id="PTHR42760">
    <property type="entry name" value="SHORT-CHAIN DEHYDROGENASES/REDUCTASES FAMILY MEMBER"/>
    <property type="match status" value="1"/>
</dbReference>
<keyword evidence="2" id="KW-0560">Oxidoreductase</keyword>
<sequence>MARILIAGGATGIGLETMRAFRRQGDDVLLADIDRDGAERAAGEQFAGRGAAFACDLADPAAPGAAVQAAVAAFGGLDTVFANAGILRSAPLADWTADAWDRSLAVNLRAPFLLTQAAAPHLRVSGNPSVIFTSSTGALRGHAGMPAYHATKAGLLGLARSLADELSPDGIRVNCILPGWIETPFNAPFWSFQPDPGAAEQSLVRSIPMRRQGEPADVAGVVLFLASAAARYVTGGSIVVDGGYSAV</sequence>
<dbReference type="InterPro" id="IPR057326">
    <property type="entry name" value="KR_dom"/>
</dbReference>
<evidence type="ECO:0000256" key="2">
    <source>
        <dbReference type="ARBA" id="ARBA00023002"/>
    </source>
</evidence>
<comment type="similarity">
    <text evidence="1">Belongs to the short-chain dehydrogenases/reductases (SDR) family.</text>
</comment>
<dbReference type="InterPro" id="IPR002347">
    <property type="entry name" value="SDR_fam"/>
</dbReference>
<keyword evidence="4" id="KW-0614">Plasmid</keyword>
<dbReference type="PRINTS" id="PR00081">
    <property type="entry name" value="GDHRDH"/>
</dbReference>
<proteinExistence type="inferred from homology"/>
<name>A0ABX7BFI4_9PROT</name>
<dbReference type="Pfam" id="PF13561">
    <property type="entry name" value="adh_short_C2"/>
    <property type="match status" value="1"/>
</dbReference>
<dbReference type="EMBL" id="CP067421">
    <property type="protein sequence ID" value="QQP92843.1"/>
    <property type="molecule type" value="Genomic_DNA"/>
</dbReference>
<dbReference type="RefSeq" id="WP_201082076.1">
    <property type="nucleotide sequence ID" value="NZ_CP067421.1"/>
</dbReference>
<dbReference type="PRINTS" id="PR00080">
    <property type="entry name" value="SDRFAMILY"/>
</dbReference>
<geneLocation type="plasmid" evidence="4 5">
    <name>pTT6-1</name>
</geneLocation>
<reference evidence="4" key="1">
    <citation type="submission" date="2021-02" db="EMBL/GenBank/DDBJ databases">
        <title>Skermanella TT6 skin isolate.</title>
        <authorList>
            <person name="Lee K."/>
            <person name="Ganzorig M."/>
        </authorList>
    </citation>
    <scope>NUCLEOTIDE SEQUENCE</scope>
    <source>
        <strain evidence="4">TT6</strain>
    </source>
</reference>
<evidence type="ECO:0000313" key="4">
    <source>
        <dbReference type="EMBL" id="QQP92843.1"/>
    </source>
</evidence>
<dbReference type="SUPFAM" id="SSF51735">
    <property type="entry name" value="NAD(P)-binding Rossmann-fold domains"/>
    <property type="match status" value="1"/>
</dbReference>